<sequence>MSLFKRMFASMGVGSAKVDLMLYQDTIQAGGMVNGVVRIAGGQVAQQIDDVYAYVMTKYIRERNDAKMLENGVVAKFLLAGKFNLEARQVHEFPVSFQLPAITPATMERTPVWIQTGLDINNAIDPTDQDYIKVLPHPHSSVVLQAVNRLGFRLREVSCEYAPRYARGGMSFVQEFEFVPTTNYRNQLDELEIIFYPDERGVELLLQIDRKSRGFFGALAEAMDVDESFVHVRFEQQHLAQGVDYIASELNNFIFRYV</sequence>
<protein>
    <submittedName>
        <fullName evidence="1">Sporulation-control protein</fullName>
    </submittedName>
</protein>
<reference evidence="1" key="1">
    <citation type="submission" date="2021-03" db="EMBL/GenBank/DDBJ databases">
        <title>Antimicrobial resistance genes in bacteria isolated from Japanese honey, and their potential for conferring macrolide and lincosamide resistance in the American foulbrood pathogen Paenibacillus larvae.</title>
        <authorList>
            <person name="Okamoto M."/>
            <person name="Kumagai M."/>
            <person name="Kanamori H."/>
            <person name="Takamatsu D."/>
        </authorList>
    </citation>
    <scope>NUCLEOTIDE SEQUENCE</scope>
    <source>
        <strain evidence="1">J40TS1</strain>
    </source>
</reference>
<proteinExistence type="predicted"/>
<comment type="caution">
    <text evidence="1">The sequence shown here is derived from an EMBL/GenBank/DDBJ whole genome shotgun (WGS) entry which is preliminary data.</text>
</comment>
<name>A0A920CZ54_9BACL</name>
<dbReference type="PANTHER" id="PTHR40053">
    <property type="entry name" value="SPORULATION-CONTROL PROTEIN SPO0M"/>
    <property type="match status" value="1"/>
</dbReference>
<dbReference type="Pfam" id="PF07070">
    <property type="entry name" value="Spo0M"/>
    <property type="match status" value="1"/>
</dbReference>
<dbReference type="RefSeq" id="WP_246563829.1">
    <property type="nucleotide sequence ID" value="NZ_BOSE01000009.1"/>
</dbReference>
<gene>
    <name evidence="1" type="primary">spo0M</name>
    <name evidence="1" type="ORF">J40TS1_41880</name>
</gene>
<dbReference type="PANTHER" id="PTHR40053:SF1">
    <property type="entry name" value="SPORULATION-CONTROL PROTEIN SPO0M"/>
    <property type="match status" value="1"/>
</dbReference>
<evidence type="ECO:0000313" key="1">
    <source>
        <dbReference type="EMBL" id="GIP18546.1"/>
    </source>
</evidence>
<organism evidence="1 2">
    <name type="scientific">Paenibacillus montaniterrae</name>
    <dbReference type="NCBI Taxonomy" id="429341"/>
    <lineage>
        <taxon>Bacteria</taxon>
        <taxon>Bacillati</taxon>
        <taxon>Bacillota</taxon>
        <taxon>Bacilli</taxon>
        <taxon>Bacillales</taxon>
        <taxon>Paenibacillaceae</taxon>
        <taxon>Paenibacillus</taxon>
    </lineage>
</organism>
<dbReference type="AlphaFoldDB" id="A0A920CZ54"/>
<accession>A0A920CZ54</accession>
<evidence type="ECO:0000313" key="2">
    <source>
        <dbReference type="Proteomes" id="UP000683139"/>
    </source>
</evidence>
<dbReference type="Proteomes" id="UP000683139">
    <property type="component" value="Unassembled WGS sequence"/>
</dbReference>
<dbReference type="InterPro" id="IPR009776">
    <property type="entry name" value="Spore_0_M"/>
</dbReference>
<dbReference type="EMBL" id="BOSE01000009">
    <property type="protein sequence ID" value="GIP18546.1"/>
    <property type="molecule type" value="Genomic_DNA"/>
</dbReference>
<keyword evidence="2" id="KW-1185">Reference proteome</keyword>